<dbReference type="GeneID" id="93989641"/>
<reference evidence="2 3" key="1">
    <citation type="journal article" date="2016" name="Plant Pathol.">
        <title>Genetic characterization of strains named as Xanthomonas axonopodis pv. dieffenbachiae leads to a taxonomic revision of the X. axonopodis species complex.</title>
        <authorList>
            <person name="Constantin E.C."/>
            <person name="Cleenwerck I."/>
            <person name="Maes M."/>
            <person name="Baeyen S."/>
            <person name="Van Malderghem C."/>
            <person name="De Vos P."/>
            <person name="Cottyn B."/>
        </authorList>
    </citation>
    <scope>NUCLEOTIDE SEQUENCE [LARGE SCALE GENOMIC DNA]</scope>
    <source>
        <strain evidence="2 3">LMG 25940</strain>
    </source>
</reference>
<dbReference type="InterPro" id="IPR013394">
    <property type="entry name" value="T3SS_HrpB1/HrpK"/>
</dbReference>
<protein>
    <submittedName>
        <fullName evidence="2">Serine kinase</fullName>
    </submittedName>
</protein>
<proteinExistence type="predicted"/>
<organism evidence="2 3">
    <name type="scientific">Xanthomonas phaseoli pv. dieffenbachiae</name>
    <dbReference type="NCBI Taxonomy" id="92828"/>
    <lineage>
        <taxon>Bacteria</taxon>
        <taxon>Pseudomonadati</taxon>
        <taxon>Pseudomonadota</taxon>
        <taxon>Gammaproteobacteria</taxon>
        <taxon>Lysobacterales</taxon>
        <taxon>Lysobacteraceae</taxon>
        <taxon>Xanthomonas</taxon>
    </lineage>
</organism>
<dbReference type="RefSeq" id="WP_057678479.1">
    <property type="nucleotide sequence ID" value="NZ_CP041380.1"/>
</dbReference>
<dbReference type="GO" id="GO:0016301">
    <property type="term" value="F:kinase activity"/>
    <property type="evidence" value="ECO:0007669"/>
    <property type="project" value="UniProtKB-KW"/>
</dbReference>
<comment type="caution">
    <text evidence="2">The sequence shown here is derived from an EMBL/GenBank/DDBJ whole genome shotgun (WGS) entry which is preliminary data.</text>
</comment>
<reference evidence="3" key="2">
    <citation type="journal article" date="2017" name="Plant Pathol.">
        <title>Pathogenicity and virulence gene content of Xanthomonas strains infecting Araceae, formerly known as Xanthomonas axonopodis pv. dieffenbachiae.</title>
        <authorList>
            <person name="Constantin E.C."/>
            <person name="Haegeman A."/>
            <person name="Van Vaerenbergh J."/>
            <person name="Baeyen S."/>
            <person name="Van Malderghem C."/>
            <person name="Maes M."/>
            <person name="Cottyn B."/>
        </authorList>
    </citation>
    <scope>NUCLEOTIDE SEQUENCE [LARGE SCALE GENOMIC DNA]</scope>
    <source>
        <strain evidence="3">LMG 25940</strain>
    </source>
</reference>
<dbReference type="STRING" id="1437877.GCA_001564415_01212"/>
<feature type="compositionally biased region" description="Low complexity" evidence="1">
    <location>
        <begin position="127"/>
        <end position="140"/>
    </location>
</feature>
<name>A0A1V9GZQ8_9XANT</name>
<accession>A0A1V9GZQ8</accession>
<dbReference type="Pfam" id="PF09613">
    <property type="entry name" value="HrpB1_HrpK"/>
    <property type="match status" value="1"/>
</dbReference>
<keyword evidence="2" id="KW-0808">Transferase</keyword>
<dbReference type="EMBL" id="JPYI02000089">
    <property type="protein sequence ID" value="OQP76114.1"/>
    <property type="molecule type" value="Genomic_DNA"/>
</dbReference>
<dbReference type="NCBIfam" id="TIGR02561">
    <property type="entry name" value="HrpB1_HrpK"/>
    <property type="match status" value="1"/>
</dbReference>
<feature type="region of interest" description="Disordered" evidence="1">
    <location>
        <begin position="127"/>
        <end position="151"/>
    </location>
</feature>
<sequence>MEKIQCPGSVVSGLIELITVGLTNDKIQDAAAVLSAVRVLRPDLKALDTFDAWISIKRGNYVEGARLLRELEGDAGSKPLCKALYACCLFAMGDQSWHGIADGLIEEDADADAVALVKALSGRKTPTAAPAEAPAESSAPMEVPNSQYLRA</sequence>
<dbReference type="AlphaFoldDB" id="A0A1V9GZQ8"/>
<dbReference type="Proteomes" id="UP000050546">
    <property type="component" value="Unassembled WGS sequence"/>
</dbReference>
<keyword evidence="2" id="KW-0418">Kinase</keyword>
<evidence type="ECO:0000256" key="1">
    <source>
        <dbReference type="SAM" id="MobiDB-lite"/>
    </source>
</evidence>
<evidence type="ECO:0000313" key="3">
    <source>
        <dbReference type="Proteomes" id="UP000050546"/>
    </source>
</evidence>
<gene>
    <name evidence="2" type="ORF">IM53_016280</name>
</gene>
<evidence type="ECO:0000313" key="2">
    <source>
        <dbReference type="EMBL" id="OQP76114.1"/>
    </source>
</evidence>